<dbReference type="Proteomes" id="UP001139207">
    <property type="component" value="Unassembled WGS sequence"/>
</dbReference>
<dbReference type="AlphaFoldDB" id="A0A9X1WHS4"/>
<evidence type="ECO:0000256" key="1">
    <source>
        <dbReference type="SAM" id="MobiDB-lite"/>
    </source>
</evidence>
<organism evidence="2 3">
    <name type="scientific">Corynebacterium kalidii</name>
    <dbReference type="NCBI Taxonomy" id="2931982"/>
    <lineage>
        <taxon>Bacteria</taxon>
        <taxon>Bacillati</taxon>
        <taxon>Actinomycetota</taxon>
        <taxon>Actinomycetes</taxon>
        <taxon>Mycobacteriales</taxon>
        <taxon>Corynebacteriaceae</taxon>
        <taxon>Corynebacterium</taxon>
    </lineage>
</organism>
<dbReference type="RefSeq" id="WP_244804182.1">
    <property type="nucleotide sequence ID" value="NZ_JALIEA010000012.1"/>
</dbReference>
<sequence length="68" mass="6756">MGPVATSIHGAAGTGAQRARRPGGTSPHRLPEPALASAIYGTGLLPVAPADSVRVLEIIEQAVAKASS</sequence>
<name>A0A9X1WHS4_9CORY</name>
<gene>
    <name evidence="2" type="ORF">MUN33_06975</name>
</gene>
<accession>A0A9X1WHS4</accession>
<proteinExistence type="predicted"/>
<evidence type="ECO:0000313" key="2">
    <source>
        <dbReference type="EMBL" id="MCJ7858458.1"/>
    </source>
</evidence>
<protein>
    <submittedName>
        <fullName evidence="2">Uncharacterized protein</fullName>
    </submittedName>
</protein>
<dbReference type="EMBL" id="JALIEA010000012">
    <property type="protein sequence ID" value="MCJ7858458.1"/>
    <property type="molecule type" value="Genomic_DNA"/>
</dbReference>
<evidence type="ECO:0000313" key="3">
    <source>
        <dbReference type="Proteomes" id="UP001139207"/>
    </source>
</evidence>
<keyword evidence="3" id="KW-1185">Reference proteome</keyword>
<reference evidence="2" key="1">
    <citation type="submission" date="2022-04" db="EMBL/GenBank/DDBJ databases">
        <title>Corynebacterium kalidii LD5P10.</title>
        <authorList>
            <person name="Sun J.Q."/>
        </authorList>
    </citation>
    <scope>NUCLEOTIDE SEQUENCE</scope>
    <source>
        <strain evidence="2">LD5P10</strain>
    </source>
</reference>
<feature type="region of interest" description="Disordered" evidence="1">
    <location>
        <begin position="1"/>
        <end position="32"/>
    </location>
</feature>
<comment type="caution">
    <text evidence="2">The sequence shown here is derived from an EMBL/GenBank/DDBJ whole genome shotgun (WGS) entry which is preliminary data.</text>
</comment>